<reference evidence="3" key="1">
    <citation type="journal article" date="2018" name="Nat. Plants">
        <title>Whole-genome landscape of Medicago truncatula symbiotic genes.</title>
        <authorList>
            <person name="Pecrix Y."/>
            <person name="Staton S.E."/>
            <person name="Sallet E."/>
            <person name="Lelandais-Briere C."/>
            <person name="Moreau S."/>
            <person name="Carrere S."/>
            <person name="Blein T."/>
            <person name="Jardinaud M.F."/>
            <person name="Latrasse D."/>
            <person name="Zouine M."/>
            <person name="Zahm M."/>
            <person name="Kreplak J."/>
            <person name="Mayjonade B."/>
            <person name="Satge C."/>
            <person name="Perez M."/>
            <person name="Cauet S."/>
            <person name="Marande W."/>
            <person name="Chantry-Darmon C."/>
            <person name="Lopez-Roques C."/>
            <person name="Bouchez O."/>
            <person name="Berard A."/>
            <person name="Debelle F."/>
            <person name="Munos S."/>
            <person name="Bendahmane A."/>
            <person name="Berges H."/>
            <person name="Niebel A."/>
            <person name="Buitink J."/>
            <person name="Frugier F."/>
            <person name="Benhamed M."/>
            <person name="Crespi M."/>
            <person name="Gouzy J."/>
            <person name="Gamas P."/>
        </authorList>
    </citation>
    <scope>NUCLEOTIDE SEQUENCE [LARGE SCALE GENOMIC DNA]</scope>
    <source>
        <strain evidence="3">cv. Jemalong A17</strain>
    </source>
</reference>
<keyword evidence="1" id="KW-0732">Signal</keyword>
<dbReference type="EMBL" id="PSQE01000007">
    <property type="protein sequence ID" value="RHN46043.1"/>
    <property type="molecule type" value="Genomic_DNA"/>
</dbReference>
<dbReference type="Proteomes" id="UP000265566">
    <property type="component" value="Chromosome 7"/>
</dbReference>
<evidence type="ECO:0000313" key="2">
    <source>
        <dbReference type="EMBL" id="RHN46043.1"/>
    </source>
</evidence>
<gene>
    <name evidence="2" type="ORF">MtrunA17_Chr7g0237981</name>
</gene>
<organism evidence="2 3">
    <name type="scientific">Medicago truncatula</name>
    <name type="common">Barrel medic</name>
    <name type="synonym">Medicago tribuloides</name>
    <dbReference type="NCBI Taxonomy" id="3880"/>
    <lineage>
        <taxon>Eukaryota</taxon>
        <taxon>Viridiplantae</taxon>
        <taxon>Streptophyta</taxon>
        <taxon>Embryophyta</taxon>
        <taxon>Tracheophyta</taxon>
        <taxon>Spermatophyta</taxon>
        <taxon>Magnoliopsida</taxon>
        <taxon>eudicotyledons</taxon>
        <taxon>Gunneridae</taxon>
        <taxon>Pentapetalae</taxon>
        <taxon>rosids</taxon>
        <taxon>fabids</taxon>
        <taxon>Fabales</taxon>
        <taxon>Fabaceae</taxon>
        <taxon>Papilionoideae</taxon>
        <taxon>50 kb inversion clade</taxon>
        <taxon>NPAAA clade</taxon>
        <taxon>Hologalegina</taxon>
        <taxon>IRL clade</taxon>
        <taxon>Trifolieae</taxon>
        <taxon>Medicago</taxon>
    </lineage>
</organism>
<evidence type="ECO:0000313" key="3">
    <source>
        <dbReference type="Proteomes" id="UP000265566"/>
    </source>
</evidence>
<dbReference type="AlphaFoldDB" id="A0A396H010"/>
<accession>A0A396H010</accession>
<protein>
    <recommendedName>
        <fullName evidence="4">LCR-like protein</fullName>
    </recommendedName>
</protein>
<evidence type="ECO:0008006" key="4">
    <source>
        <dbReference type="Google" id="ProtNLM"/>
    </source>
</evidence>
<name>A0A396H010_MEDTR</name>
<comment type="caution">
    <text evidence="2">The sequence shown here is derived from an EMBL/GenBank/DDBJ whole genome shotgun (WGS) entry which is preliminary data.</text>
</comment>
<dbReference type="Gramene" id="rna40483">
    <property type="protein sequence ID" value="RHN46043.1"/>
    <property type="gene ID" value="gene40483"/>
</dbReference>
<feature type="chain" id="PRO_5017327606" description="LCR-like protein" evidence="1">
    <location>
        <begin position="24"/>
        <end position="77"/>
    </location>
</feature>
<evidence type="ECO:0000256" key="1">
    <source>
        <dbReference type="SAM" id="SignalP"/>
    </source>
</evidence>
<proteinExistence type="predicted"/>
<sequence>MAKYISQYFLLGLLCIALVLASAGPTPSLSNDPHIDQTDRPCIAAYHCSENGNCDKLCREIGYKGGDCNPGYCCCDV</sequence>
<feature type="signal peptide" evidence="1">
    <location>
        <begin position="1"/>
        <end position="23"/>
    </location>
</feature>